<dbReference type="RefSeq" id="WP_084662154.1">
    <property type="nucleotide sequence ID" value="NZ_FWWY01000002.1"/>
</dbReference>
<name>A0A1W1WPH8_SULTA</name>
<dbReference type="Gene3D" id="3.40.30.10">
    <property type="entry name" value="Glutaredoxin"/>
    <property type="match status" value="1"/>
</dbReference>
<dbReference type="Proteomes" id="UP000192660">
    <property type="component" value="Unassembled WGS sequence"/>
</dbReference>
<dbReference type="AlphaFoldDB" id="A0A1W1WPH8"/>
<evidence type="ECO:0000313" key="1">
    <source>
        <dbReference type="EMBL" id="SMC08109.1"/>
    </source>
</evidence>
<proteinExistence type="predicted"/>
<accession>A0A1W1WPH8</accession>
<sequence length="104" mass="11301">MRVEIFDPELCCTSGVCGSAPDPTLIRVEEMLEQLKAEGATVARYQMSRQATAFTENPTVYRTLLESGTAALPITAIDGVVQFVGRYPTYAELHGTWASSGREA</sequence>
<dbReference type="Pfam" id="PF06953">
    <property type="entry name" value="ArsD"/>
    <property type="match status" value="1"/>
</dbReference>
<organism evidence="1 2">
    <name type="scientific">Sulfobacillus thermosulfidooxidans (strain DSM 9293 / VKM B-1269 / AT-1)</name>
    <dbReference type="NCBI Taxonomy" id="929705"/>
    <lineage>
        <taxon>Bacteria</taxon>
        <taxon>Bacillati</taxon>
        <taxon>Bacillota</taxon>
        <taxon>Clostridia</taxon>
        <taxon>Eubacteriales</taxon>
        <taxon>Clostridiales Family XVII. Incertae Sedis</taxon>
        <taxon>Sulfobacillus</taxon>
    </lineage>
</organism>
<dbReference type="OrthoDB" id="9801358at2"/>
<protein>
    <submittedName>
        <fullName evidence="1">Arsenical resistance operon trans-acting repressor ArsD</fullName>
    </submittedName>
</protein>
<keyword evidence="2" id="KW-1185">Reference proteome</keyword>
<gene>
    <name evidence="1" type="ORF">SAMN00768000_3659</name>
</gene>
<dbReference type="EMBL" id="FWWY01000002">
    <property type="protein sequence ID" value="SMC08109.1"/>
    <property type="molecule type" value="Genomic_DNA"/>
</dbReference>
<dbReference type="NCBIfam" id="NF033727">
    <property type="entry name" value="chaperon_ArsD"/>
    <property type="match status" value="1"/>
</dbReference>
<reference evidence="2" key="1">
    <citation type="submission" date="2017-04" db="EMBL/GenBank/DDBJ databases">
        <authorList>
            <person name="Varghese N."/>
            <person name="Submissions S."/>
        </authorList>
    </citation>
    <scope>NUCLEOTIDE SEQUENCE [LARGE SCALE GENOMIC DNA]</scope>
    <source>
        <strain evidence="2">DSM 9293</strain>
    </source>
</reference>
<dbReference type="GO" id="GO:0045892">
    <property type="term" value="P:negative regulation of DNA-templated transcription"/>
    <property type="evidence" value="ECO:0007669"/>
    <property type="project" value="InterPro"/>
</dbReference>
<dbReference type="GO" id="GO:0046685">
    <property type="term" value="P:response to arsenic-containing substance"/>
    <property type="evidence" value="ECO:0007669"/>
    <property type="project" value="InterPro"/>
</dbReference>
<dbReference type="GO" id="GO:0003677">
    <property type="term" value="F:DNA binding"/>
    <property type="evidence" value="ECO:0007669"/>
    <property type="project" value="InterPro"/>
</dbReference>
<evidence type="ECO:0000313" key="2">
    <source>
        <dbReference type="Proteomes" id="UP000192660"/>
    </source>
</evidence>
<dbReference type="InterPro" id="IPR010712">
    <property type="entry name" value="Arsenical-R_ArsD"/>
</dbReference>